<feature type="signal peptide" evidence="2">
    <location>
        <begin position="1"/>
        <end position="18"/>
    </location>
</feature>
<dbReference type="InterPro" id="IPR026444">
    <property type="entry name" value="Secre_tail"/>
</dbReference>
<dbReference type="InterPro" id="IPR013517">
    <property type="entry name" value="FG-GAP"/>
</dbReference>
<evidence type="ECO:0000259" key="4">
    <source>
        <dbReference type="Pfam" id="PF24595"/>
    </source>
</evidence>
<dbReference type="InterPro" id="IPR028994">
    <property type="entry name" value="Integrin_alpha_N"/>
</dbReference>
<dbReference type="Pfam" id="PF13517">
    <property type="entry name" value="FG-GAP_3"/>
    <property type="match status" value="7"/>
</dbReference>
<evidence type="ECO:0000313" key="5">
    <source>
        <dbReference type="EMBL" id="UOX34521.1"/>
    </source>
</evidence>
<keyword evidence="6" id="KW-1185">Reference proteome</keyword>
<keyword evidence="1 2" id="KW-0732">Signal</keyword>
<evidence type="ECO:0000259" key="3">
    <source>
        <dbReference type="Pfam" id="PF18962"/>
    </source>
</evidence>
<evidence type="ECO:0000256" key="1">
    <source>
        <dbReference type="ARBA" id="ARBA00022729"/>
    </source>
</evidence>
<feature type="domain" description="DUF7619" evidence="4">
    <location>
        <begin position="957"/>
        <end position="1090"/>
    </location>
</feature>
<dbReference type="InterPro" id="IPR055353">
    <property type="entry name" value="DUF7619"/>
</dbReference>
<dbReference type="RefSeq" id="WP_246917517.1">
    <property type="nucleotide sequence ID" value="NZ_CP090145.1"/>
</dbReference>
<proteinExistence type="predicted"/>
<dbReference type="Pfam" id="PF18962">
    <property type="entry name" value="Por_Secre_tail"/>
    <property type="match status" value="1"/>
</dbReference>
<gene>
    <name evidence="5" type="ORF">LXD69_03175</name>
</gene>
<feature type="chain" id="PRO_5046879437" evidence="2">
    <location>
        <begin position="19"/>
        <end position="1176"/>
    </location>
</feature>
<accession>A0ABY4HPG4</accession>
<dbReference type="PANTHER" id="PTHR44103">
    <property type="entry name" value="PROPROTEIN CONVERTASE P"/>
    <property type="match status" value="1"/>
</dbReference>
<organism evidence="5 6">
    <name type="scientific">Flavobacterium sediminilitoris</name>
    <dbReference type="NCBI Taxonomy" id="2024526"/>
    <lineage>
        <taxon>Bacteria</taxon>
        <taxon>Pseudomonadati</taxon>
        <taxon>Bacteroidota</taxon>
        <taxon>Flavobacteriia</taxon>
        <taxon>Flavobacteriales</taxon>
        <taxon>Flavobacteriaceae</taxon>
        <taxon>Flavobacterium</taxon>
    </lineage>
</organism>
<dbReference type="NCBIfam" id="TIGR04183">
    <property type="entry name" value="Por_Secre_tail"/>
    <property type="match status" value="1"/>
</dbReference>
<dbReference type="Proteomes" id="UP000830454">
    <property type="component" value="Chromosome"/>
</dbReference>
<reference evidence="5" key="2">
    <citation type="submission" date="2022-04" db="EMBL/GenBank/DDBJ databases">
        <title>Complete Genome Sequence of Flavobacterium sediminilitoris YSM-43, Isolated from a Tidal Sediment.</title>
        <authorList>
            <person name="Lee P.A."/>
        </authorList>
    </citation>
    <scope>NUCLEOTIDE SEQUENCE</scope>
    <source>
        <strain evidence="5">YSM-43</strain>
    </source>
</reference>
<protein>
    <submittedName>
        <fullName evidence="5">T9SS type A sorting domain-containing protein</fullName>
    </submittedName>
</protein>
<reference evidence="5" key="1">
    <citation type="submission" date="2021-12" db="EMBL/GenBank/DDBJ databases">
        <authorList>
            <person name="Cha I.-T."/>
            <person name="Lee K.-E."/>
            <person name="Park S.-J."/>
        </authorList>
    </citation>
    <scope>NUCLEOTIDE SEQUENCE</scope>
    <source>
        <strain evidence="5">YSM-43</strain>
    </source>
</reference>
<dbReference type="SUPFAM" id="SSF69318">
    <property type="entry name" value="Integrin alpha N-terminal domain"/>
    <property type="match status" value="3"/>
</dbReference>
<dbReference type="Pfam" id="PF24595">
    <property type="entry name" value="DUF7619"/>
    <property type="match status" value="1"/>
</dbReference>
<sequence length="1176" mass="130107">MSKFYIPLLFCFNFFSFAQVGFQPHTVIDSSYGYSQPQKITIADIDGDSFPDVVVGSSGKISWQKNLDGTGNFSKTKTVANNTYSINSIAVAEIDGDGFQDVVYSIWNGSQSLAFWVKNIDGLGTFSSPTAITTTGSYGSQLQVVDWDNDNDMDVICSSSSGISLFKNNGTGTFTTSTILSNSSAFHITDLNNDNLMDIVRVNGYLLQAYEQNTNGTLSLLETMDSFAQTSRIFSGDVDGDGDIDILTIFENGGSERRIKWYQNTNGLGTFANNVILVNLPNLTVTSSNDQKKLEMTDLDGDNKLDILFMESNTTKIAWYKNMTGTTFGSEQIISTNAESVWDIASIDLNNNGTKDILAATYKNGDISLYKNTNNLGSFSAPTRISYYVLFPNNVDVGDIDGDGIKDILSSSNGDNKLAWYKNVSGTGTFTQPQQIISNTTTQARNGYLRDMDGDGDLDVVATYFFDDTIDVYKILWFKNDGNGVFTTENIIYTGTADLYYITPVDIDSDGDIDIVAVLNTTNLMVLRNNGNGTFQSQQLYNFPTASFSYITIDDIDGDGDLDVINTNSNKFGWYENTNGLGNFTIEHIIPETSSFTKRIYTSDLDGDGDKDIVYIYRGQNKIGWYENTDGQGTFGPATVIATVTKALSLTMYDVDGDGDNDIVCDAEQGDRLRWFKNNGDGTFETPFAITNELLRMSSIVVADMNADGLLDFVTSSFDDSKIAWFENLGLLQNKIQGTVRTDIAANGCTNNATIVPNLLVSTTKGSTTFSTFTNNDGNYLLYANEDEYTTTIESPLLQYEPNPLSHVTNFVGINQTEQLNFCMQPTTLFDELEINMYKLDEARPGFQAKYRIHIKNNGTTSGTGTLSVTYNNGKFSFITASQSIESQTANTLTFAFNNVLPFQTTTIDLTFLVATIPSVTIGESVSFITNINGNTNDIVQSNNTYTLQQTIVGSYDPNDITVLEGSQIPVENIDEYLHYIIRYQNTGNFYAERVRVENILDDKLDWSTFQLESFSHSNRVEIKDGNQVSFIFNAIFLPSSDVDEEGSKGYIAYKIKPKSTAALGDIFNNTANIFFDFNPPIVTNTVTTEVVDTTLQTPDFSVDDIKIFPNPTKSIVTINTDQMVTKVEIYNQVGQVVFNGNAVYEINVSNFMNGIYFLRITNNYNQVITKKIVKN</sequence>
<evidence type="ECO:0000256" key="2">
    <source>
        <dbReference type="SAM" id="SignalP"/>
    </source>
</evidence>
<dbReference type="EMBL" id="CP090145">
    <property type="protein sequence ID" value="UOX34521.1"/>
    <property type="molecule type" value="Genomic_DNA"/>
</dbReference>
<dbReference type="PANTHER" id="PTHR44103:SF1">
    <property type="entry name" value="PROPROTEIN CONVERTASE P"/>
    <property type="match status" value="1"/>
</dbReference>
<dbReference type="Gene3D" id="2.130.10.130">
    <property type="entry name" value="Integrin alpha, N-terminal"/>
    <property type="match status" value="3"/>
</dbReference>
<feature type="domain" description="Secretion system C-terminal sorting" evidence="3">
    <location>
        <begin position="1108"/>
        <end position="1174"/>
    </location>
</feature>
<name>A0ABY4HPG4_9FLAO</name>
<evidence type="ECO:0000313" key="6">
    <source>
        <dbReference type="Proteomes" id="UP000830454"/>
    </source>
</evidence>